<dbReference type="SUPFAM" id="SSF53335">
    <property type="entry name" value="S-adenosyl-L-methionine-dependent methyltransferases"/>
    <property type="match status" value="1"/>
</dbReference>
<dbReference type="AlphaFoldDB" id="A6FZY0"/>
<dbReference type="CDD" id="cd02440">
    <property type="entry name" value="AdoMet_MTases"/>
    <property type="match status" value="1"/>
</dbReference>
<gene>
    <name evidence="1" type="ORF">PPSIR1_28538</name>
</gene>
<organism evidence="1 2">
    <name type="scientific">Plesiocystis pacifica SIR-1</name>
    <dbReference type="NCBI Taxonomy" id="391625"/>
    <lineage>
        <taxon>Bacteria</taxon>
        <taxon>Pseudomonadati</taxon>
        <taxon>Myxococcota</taxon>
        <taxon>Polyangia</taxon>
        <taxon>Nannocystales</taxon>
        <taxon>Nannocystaceae</taxon>
        <taxon>Plesiocystis</taxon>
    </lineage>
</organism>
<proteinExistence type="predicted"/>
<keyword evidence="2" id="KW-1185">Reference proteome</keyword>
<name>A6FZY0_9BACT</name>
<dbReference type="STRING" id="391625.PPSIR1_28538"/>
<dbReference type="EMBL" id="ABCS01000007">
    <property type="protein sequence ID" value="EDM80936.1"/>
    <property type="molecule type" value="Genomic_DNA"/>
</dbReference>
<dbReference type="RefSeq" id="WP_006970029.1">
    <property type="nucleotide sequence ID" value="NZ_ABCS01000007.1"/>
</dbReference>
<accession>A6FZY0</accession>
<dbReference type="InterPro" id="IPR029063">
    <property type="entry name" value="SAM-dependent_MTases_sf"/>
</dbReference>
<dbReference type="OrthoDB" id="1640444at2"/>
<dbReference type="Proteomes" id="UP000005801">
    <property type="component" value="Unassembled WGS sequence"/>
</dbReference>
<protein>
    <submittedName>
        <fullName evidence="1">Uncharacterized protein</fullName>
    </submittedName>
</protein>
<dbReference type="Gene3D" id="3.40.50.150">
    <property type="entry name" value="Vaccinia Virus protein VP39"/>
    <property type="match status" value="1"/>
</dbReference>
<evidence type="ECO:0000313" key="1">
    <source>
        <dbReference type="EMBL" id="EDM80936.1"/>
    </source>
</evidence>
<sequence length="258" mass="29022">MELTPEQHARVAADLARRLEGCAPWTRKTRWRPELDVQASSYPALNLFPGVRPSTALPRELGDGEFVDSPQGRFRYVLRRHRRGVPISTWWNGKIGSVVFDGDIELPMLFEREAADAPPSSTSPWRRHPWMSLTPAELLTLRPGTKLARGRVVIAGLGLAHQLLEVAKRRAVTELTVVERSSELCELVMPQAMQVLGSLGHERVRVIIGDAFEVLPKLEADVALVDVFPAYGDNAAAMAKLRKRCRKIGKLWDWGWHR</sequence>
<comment type="caution">
    <text evidence="1">The sequence shown here is derived from an EMBL/GenBank/DDBJ whole genome shotgun (WGS) entry which is preliminary data.</text>
</comment>
<reference evidence="1 2" key="1">
    <citation type="submission" date="2007-06" db="EMBL/GenBank/DDBJ databases">
        <authorList>
            <person name="Shimkets L."/>
            <person name="Ferriera S."/>
            <person name="Johnson J."/>
            <person name="Kravitz S."/>
            <person name="Beeson K."/>
            <person name="Sutton G."/>
            <person name="Rogers Y.-H."/>
            <person name="Friedman R."/>
            <person name="Frazier M."/>
            <person name="Venter J.C."/>
        </authorList>
    </citation>
    <scope>NUCLEOTIDE SEQUENCE [LARGE SCALE GENOMIC DNA]</scope>
    <source>
        <strain evidence="1 2">SIR-1</strain>
    </source>
</reference>
<evidence type="ECO:0000313" key="2">
    <source>
        <dbReference type="Proteomes" id="UP000005801"/>
    </source>
</evidence>